<protein>
    <recommendedName>
        <fullName evidence="1">Aminoglycoside phosphotransferase domain-containing protein</fullName>
    </recommendedName>
</protein>
<dbReference type="InterPro" id="IPR011009">
    <property type="entry name" value="Kinase-like_dom_sf"/>
</dbReference>
<keyword evidence="3" id="KW-1185">Reference proteome</keyword>
<accession>A0A1B1MWQ6</accession>
<organism evidence="2 3">
    <name type="scientific">Paenibacillus yonginensis</name>
    <dbReference type="NCBI Taxonomy" id="1462996"/>
    <lineage>
        <taxon>Bacteria</taxon>
        <taxon>Bacillati</taxon>
        <taxon>Bacillota</taxon>
        <taxon>Bacilli</taxon>
        <taxon>Bacillales</taxon>
        <taxon>Paenibacillaceae</taxon>
        <taxon>Paenibacillus</taxon>
    </lineage>
</organism>
<dbReference type="Pfam" id="PF01636">
    <property type="entry name" value="APH"/>
    <property type="match status" value="1"/>
</dbReference>
<dbReference type="RefSeq" id="WP_068694077.1">
    <property type="nucleotide sequence ID" value="NZ_CP014167.1"/>
</dbReference>
<evidence type="ECO:0000259" key="1">
    <source>
        <dbReference type="Pfam" id="PF01636"/>
    </source>
</evidence>
<gene>
    <name evidence="2" type="ORF">AWM70_02510</name>
</gene>
<dbReference type="EMBL" id="CP014167">
    <property type="protein sequence ID" value="ANS73589.1"/>
    <property type="molecule type" value="Genomic_DNA"/>
</dbReference>
<dbReference type="SUPFAM" id="SSF56112">
    <property type="entry name" value="Protein kinase-like (PK-like)"/>
    <property type="match status" value="1"/>
</dbReference>
<evidence type="ECO:0000313" key="2">
    <source>
        <dbReference type="EMBL" id="ANS73589.1"/>
    </source>
</evidence>
<dbReference type="InterPro" id="IPR002575">
    <property type="entry name" value="Aminoglycoside_PTrfase"/>
</dbReference>
<dbReference type="Proteomes" id="UP000092573">
    <property type="component" value="Chromosome"/>
</dbReference>
<name>A0A1B1MWQ6_9BACL</name>
<feature type="domain" description="Aminoglycoside phosphotransferase" evidence="1">
    <location>
        <begin position="47"/>
        <end position="252"/>
    </location>
</feature>
<evidence type="ECO:0000313" key="3">
    <source>
        <dbReference type="Proteomes" id="UP000092573"/>
    </source>
</evidence>
<dbReference type="KEGG" id="pyg:AWM70_02510"/>
<dbReference type="STRING" id="1462996.AWM70_02510"/>
<dbReference type="Gene3D" id="3.90.1200.10">
    <property type="match status" value="1"/>
</dbReference>
<sequence>MIELSVPLFASSLDLFRLPSAVQHYSILYESQRKADGQPRIRIIVSVQTDTGQTFIIKIIKETEHPAELINRQSEFSETLRANGFPVPKRHPLPDQRYGKVLAIHGIECAVTVEDQEGQRELPCINPRYVRELAVLMANMHKISARHNCRLDHGTIWDLFNPRSDISRGGNRFLDLPVKDGFNKIDVLLYERIKQLYILKRNELKRVWPQLPSYAVQGDFSTNNVMLNKDGSIRAVIDFNIAGDEKLVNDLVTEGIFICFIMDLEPGLPEDCRHDLLRLFVRTYREQRPLANEEESVLNLLYQLVFPFLWTNIELLEEKLEAENPQAANRHLHNMLRELEEPFFFKNIAC</sequence>
<dbReference type="AlphaFoldDB" id="A0A1B1MWQ6"/>
<proteinExistence type="predicted"/>
<reference evidence="2 3" key="1">
    <citation type="submission" date="2016-01" db="EMBL/GenBank/DDBJ databases">
        <title>Complete Genome Sequence of Paenibacillus yonginensis DCY84, a novel Plant Growth-Promoting Bacteria with Elicitation of Induced Systemic Resistance.</title>
        <authorList>
            <person name="Kim Y.J."/>
            <person name="Yang D.C."/>
            <person name="Sukweenadhi J."/>
        </authorList>
    </citation>
    <scope>NUCLEOTIDE SEQUENCE [LARGE SCALE GENOMIC DNA]</scope>
    <source>
        <strain evidence="2 3">DCY84</strain>
    </source>
</reference>